<reference evidence="2 3" key="1">
    <citation type="submission" date="2021-07" db="EMBL/GenBank/DDBJ databases">
        <title>The Aristolochia fimbriata genome: insights into angiosperm evolution, floral development and chemical biosynthesis.</title>
        <authorList>
            <person name="Jiao Y."/>
        </authorList>
    </citation>
    <scope>NUCLEOTIDE SEQUENCE [LARGE SCALE GENOMIC DNA]</scope>
    <source>
        <strain evidence="2">IBCAS-2021</strain>
        <tissue evidence="2">Leaf</tissue>
    </source>
</reference>
<dbReference type="AlphaFoldDB" id="A0AAV7E6S1"/>
<feature type="signal peptide" evidence="1">
    <location>
        <begin position="1"/>
        <end position="24"/>
    </location>
</feature>
<dbReference type="EMBL" id="JAINDJ010000006">
    <property type="protein sequence ID" value="KAG9444299.1"/>
    <property type="molecule type" value="Genomic_DNA"/>
</dbReference>
<sequence length="53" mass="5387">MKKTLASPLILLLLFSVHHDGVDAQLDCYDACSTGCINPDDLAAAAGGGGNRG</sequence>
<organism evidence="2 3">
    <name type="scientific">Aristolochia fimbriata</name>
    <name type="common">White veined hardy Dutchman's pipe vine</name>
    <dbReference type="NCBI Taxonomy" id="158543"/>
    <lineage>
        <taxon>Eukaryota</taxon>
        <taxon>Viridiplantae</taxon>
        <taxon>Streptophyta</taxon>
        <taxon>Embryophyta</taxon>
        <taxon>Tracheophyta</taxon>
        <taxon>Spermatophyta</taxon>
        <taxon>Magnoliopsida</taxon>
        <taxon>Magnoliidae</taxon>
        <taxon>Piperales</taxon>
        <taxon>Aristolochiaceae</taxon>
        <taxon>Aristolochia</taxon>
    </lineage>
</organism>
<evidence type="ECO:0000256" key="1">
    <source>
        <dbReference type="SAM" id="SignalP"/>
    </source>
</evidence>
<evidence type="ECO:0000313" key="2">
    <source>
        <dbReference type="EMBL" id="KAG9444299.1"/>
    </source>
</evidence>
<proteinExistence type="predicted"/>
<dbReference type="Proteomes" id="UP000825729">
    <property type="component" value="Unassembled WGS sequence"/>
</dbReference>
<keyword evidence="3" id="KW-1185">Reference proteome</keyword>
<gene>
    <name evidence="2" type="ORF">H6P81_015639</name>
</gene>
<name>A0AAV7E6S1_ARIFI</name>
<accession>A0AAV7E6S1</accession>
<evidence type="ECO:0000313" key="3">
    <source>
        <dbReference type="Proteomes" id="UP000825729"/>
    </source>
</evidence>
<protein>
    <submittedName>
        <fullName evidence="2">Uncharacterized protein</fullName>
    </submittedName>
</protein>
<keyword evidence="1" id="KW-0732">Signal</keyword>
<feature type="chain" id="PRO_5043888266" evidence="1">
    <location>
        <begin position="25"/>
        <end position="53"/>
    </location>
</feature>
<comment type="caution">
    <text evidence="2">The sequence shown here is derived from an EMBL/GenBank/DDBJ whole genome shotgun (WGS) entry which is preliminary data.</text>
</comment>